<evidence type="ECO:0000256" key="2">
    <source>
        <dbReference type="ARBA" id="ARBA00022475"/>
    </source>
</evidence>
<evidence type="ECO:0000256" key="8">
    <source>
        <dbReference type="SAM" id="Phobius"/>
    </source>
</evidence>
<organism evidence="10 11">
    <name type="scientific">Candidatus Methylacidiphilum infernorum</name>
    <dbReference type="NCBI Taxonomy" id="511746"/>
    <lineage>
        <taxon>Bacteria</taxon>
        <taxon>Pseudomonadati</taxon>
        <taxon>Verrucomicrobiota</taxon>
        <taxon>Methylacidiphilae</taxon>
        <taxon>Methylacidiphilales</taxon>
        <taxon>Methylacidiphilaceae</taxon>
        <taxon>Methylacidiphilum (ex Ratnadevi et al. 2023)</taxon>
    </lineage>
</organism>
<evidence type="ECO:0000256" key="4">
    <source>
        <dbReference type="ARBA" id="ARBA00022692"/>
    </source>
</evidence>
<dbReference type="EMBL" id="CP065956">
    <property type="protein sequence ID" value="QSR87038.1"/>
    <property type="molecule type" value="Genomic_DNA"/>
</dbReference>
<evidence type="ECO:0000256" key="1">
    <source>
        <dbReference type="ARBA" id="ARBA00004370"/>
    </source>
</evidence>
<feature type="domain" description="POTRA" evidence="9">
    <location>
        <begin position="90"/>
        <end position="160"/>
    </location>
</feature>
<dbReference type="Proteomes" id="UP000663088">
    <property type="component" value="Chromosome"/>
</dbReference>
<dbReference type="InterPro" id="IPR026579">
    <property type="entry name" value="FtsQ"/>
</dbReference>
<evidence type="ECO:0000313" key="10">
    <source>
        <dbReference type="EMBL" id="QSR87038.1"/>
    </source>
</evidence>
<evidence type="ECO:0000256" key="5">
    <source>
        <dbReference type="ARBA" id="ARBA00022989"/>
    </source>
</evidence>
<keyword evidence="11" id="KW-1185">Reference proteome</keyword>
<feature type="transmembrane region" description="Helical" evidence="8">
    <location>
        <begin position="55"/>
        <end position="77"/>
    </location>
</feature>
<keyword evidence="4 8" id="KW-0812">Transmembrane</keyword>
<keyword evidence="6 8" id="KW-0472">Membrane</keyword>
<gene>
    <name evidence="10" type="ORF">EM20IM_01345</name>
</gene>
<dbReference type="PROSITE" id="PS51779">
    <property type="entry name" value="POTRA"/>
    <property type="match status" value="1"/>
</dbReference>
<comment type="subcellular location">
    <subcellularLocation>
        <location evidence="1">Membrane</location>
    </subcellularLocation>
</comment>
<name>A0ABX7PWJ5_9BACT</name>
<sequence length="304" mass="34991">MESPWISDNLQGEKKMNLIKKGKRKKKNRLKKPRMEVLDAEALKTDSRRKNKIRILLRSVLFMILIGVMAVGGIQAWSYIKSKLLVRSGYVLKKIDVEIIGMGRIAKEEIIQASKVRLGDNIFDISLKDIFLNICSIQEVDKAIIRRQLPDRILIRVWERKPVVKLAIKSKPNQRYCLDDKGYPFLTANREDILSLPEMVGIPLKAVETKKRIEEPEVSAAINLLHILGNSSLHFTFEPQIIDVSRPFTIGLITRDGVRLTFRIDHLMDQLNRLQKIYSFSQSHGRKISMVDLTPDQNVPVIFQ</sequence>
<protein>
    <submittedName>
        <fullName evidence="10">FtsQ-type POTRA domain-containing protein</fullName>
    </submittedName>
</protein>
<dbReference type="InterPro" id="IPR013685">
    <property type="entry name" value="POTRA_FtsQ_type"/>
</dbReference>
<dbReference type="PANTHER" id="PTHR35851:SF1">
    <property type="entry name" value="CELL DIVISION PROTEIN FTSQ"/>
    <property type="match status" value="1"/>
</dbReference>
<reference evidence="10 11" key="1">
    <citation type="submission" date="2020-12" db="EMBL/GenBank/DDBJ databases">
        <authorList>
            <person name="Awala S.I."/>
            <person name="Gwak J.-H."/>
            <person name="Kim S.-J."/>
            <person name="Rhee S.-K."/>
        </authorList>
    </citation>
    <scope>NUCLEOTIDE SEQUENCE [LARGE SCALE GENOMIC DNA]</scope>
    <source>
        <strain evidence="10 11">IT5</strain>
    </source>
</reference>
<accession>A0ABX7PWJ5</accession>
<evidence type="ECO:0000259" key="9">
    <source>
        <dbReference type="PROSITE" id="PS51779"/>
    </source>
</evidence>
<proteinExistence type="predicted"/>
<evidence type="ECO:0000256" key="7">
    <source>
        <dbReference type="ARBA" id="ARBA00023306"/>
    </source>
</evidence>
<keyword evidence="3" id="KW-0132">Cell division</keyword>
<dbReference type="InterPro" id="IPR034746">
    <property type="entry name" value="POTRA"/>
</dbReference>
<keyword evidence="5 8" id="KW-1133">Transmembrane helix</keyword>
<keyword evidence="7" id="KW-0131">Cell cycle</keyword>
<evidence type="ECO:0000256" key="3">
    <source>
        <dbReference type="ARBA" id="ARBA00022618"/>
    </source>
</evidence>
<dbReference type="Pfam" id="PF08478">
    <property type="entry name" value="POTRA_1"/>
    <property type="match status" value="1"/>
</dbReference>
<dbReference type="Gene3D" id="3.10.20.310">
    <property type="entry name" value="membrane protein fhac"/>
    <property type="match status" value="1"/>
</dbReference>
<keyword evidence="2" id="KW-1003">Cell membrane</keyword>
<evidence type="ECO:0000256" key="6">
    <source>
        <dbReference type="ARBA" id="ARBA00023136"/>
    </source>
</evidence>
<dbReference type="PANTHER" id="PTHR35851">
    <property type="entry name" value="CELL DIVISION PROTEIN FTSQ"/>
    <property type="match status" value="1"/>
</dbReference>
<evidence type="ECO:0000313" key="11">
    <source>
        <dbReference type="Proteomes" id="UP000663088"/>
    </source>
</evidence>